<dbReference type="Proteomes" id="UP001472677">
    <property type="component" value="Unassembled WGS sequence"/>
</dbReference>
<dbReference type="SUPFAM" id="SSF56219">
    <property type="entry name" value="DNase I-like"/>
    <property type="match status" value="1"/>
</dbReference>
<organism evidence="1 2">
    <name type="scientific">Hibiscus sabdariffa</name>
    <name type="common">roselle</name>
    <dbReference type="NCBI Taxonomy" id="183260"/>
    <lineage>
        <taxon>Eukaryota</taxon>
        <taxon>Viridiplantae</taxon>
        <taxon>Streptophyta</taxon>
        <taxon>Embryophyta</taxon>
        <taxon>Tracheophyta</taxon>
        <taxon>Spermatophyta</taxon>
        <taxon>Magnoliopsida</taxon>
        <taxon>eudicotyledons</taxon>
        <taxon>Gunneridae</taxon>
        <taxon>Pentapetalae</taxon>
        <taxon>rosids</taxon>
        <taxon>malvids</taxon>
        <taxon>Malvales</taxon>
        <taxon>Malvaceae</taxon>
        <taxon>Malvoideae</taxon>
        <taxon>Hibiscus</taxon>
    </lineage>
</organism>
<proteinExistence type="predicted"/>
<dbReference type="Gene3D" id="3.60.10.10">
    <property type="entry name" value="Endonuclease/exonuclease/phosphatase"/>
    <property type="match status" value="1"/>
</dbReference>
<comment type="caution">
    <text evidence="1">The sequence shown here is derived from an EMBL/GenBank/DDBJ whole genome shotgun (WGS) entry which is preliminary data.</text>
</comment>
<keyword evidence="2" id="KW-1185">Reference proteome</keyword>
<name>A0ABR2CC47_9ROSI</name>
<evidence type="ECO:0000313" key="2">
    <source>
        <dbReference type="Proteomes" id="UP001472677"/>
    </source>
</evidence>
<dbReference type="InterPro" id="IPR036691">
    <property type="entry name" value="Endo/exonu/phosph_ase_sf"/>
</dbReference>
<dbReference type="EMBL" id="JBBPBM010000059">
    <property type="protein sequence ID" value="KAK8516296.1"/>
    <property type="molecule type" value="Genomic_DNA"/>
</dbReference>
<reference evidence="1 2" key="1">
    <citation type="journal article" date="2024" name="G3 (Bethesda)">
        <title>Genome assembly of Hibiscus sabdariffa L. provides insights into metabolisms of medicinal natural products.</title>
        <authorList>
            <person name="Kim T."/>
        </authorList>
    </citation>
    <scope>NUCLEOTIDE SEQUENCE [LARGE SCALE GENOMIC DNA]</scope>
    <source>
        <strain evidence="1">TK-2024</strain>
        <tissue evidence="1">Old leaves</tissue>
    </source>
</reference>
<accession>A0ABR2CC47</accession>
<evidence type="ECO:0000313" key="1">
    <source>
        <dbReference type="EMBL" id="KAK8516296.1"/>
    </source>
</evidence>
<sequence>MDEKKWELMFGKENGASVMEIDGKKRFLPDSGDVRMEFEWVGYRDFYEDPVMVKGNKGEGMSRWPSIIGGEGRANRATRGFQDGDGALTGIDGGVTPLLWLSFSSVRVFTLSFYSLSSHLWGQVYPLLVYLITVNSEDIPMAVLAWNVRAGVLALWWSKDSKIKILGYGKHFIDAEISTKGEPEWCGTFIYGLPYKEQKKEFWEFMKNLGNGHGDKWLVIGDSNVVSSQDEKLGGLPFNPNDANSYFEFFDSRGLIDMPISGGAFTWSIKEATMRPYWRNLTGCYVPPNGIYSFLKWCWEPISQSRNSHRFGSKLRRTKYTLIRWSKLKDHVKNQRKIELQRRIEYYQGKQLTKEELSDSKDCKKELDVTWENEERYWHQGRESTGCNIVTRSGLKTLMRWSSTFNNTSKEFTQGIRRSTMVGWRT</sequence>
<gene>
    <name evidence="1" type="ORF">V6N12_068905</name>
</gene>
<protein>
    <submittedName>
        <fullName evidence="1">Uncharacterized protein</fullName>
    </submittedName>
</protein>